<feature type="region of interest" description="Disordered" evidence="1">
    <location>
        <begin position="1"/>
        <end position="48"/>
    </location>
</feature>
<organism evidence="2 3">
    <name type="scientific">Ricinus communis</name>
    <name type="common">Castor bean</name>
    <dbReference type="NCBI Taxonomy" id="3988"/>
    <lineage>
        <taxon>Eukaryota</taxon>
        <taxon>Viridiplantae</taxon>
        <taxon>Streptophyta</taxon>
        <taxon>Embryophyta</taxon>
        <taxon>Tracheophyta</taxon>
        <taxon>Spermatophyta</taxon>
        <taxon>Magnoliopsida</taxon>
        <taxon>eudicotyledons</taxon>
        <taxon>Gunneridae</taxon>
        <taxon>Pentapetalae</taxon>
        <taxon>rosids</taxon>
        <taxon>fabids</taxon>
        <taxon>Malpighiales</taxon>
        <taxon>Euphorbiaceae</taxon>
        <taxon>Acalyphoideae</taxon>
        <taxon>Acalypheae</taxon>
        <taxon>Ricinus</taxon>
    </lineage>
</organism>
<dbReference type="InParanoid" id="B9SH69"/>
<reference evidence="3" key="1">
    <citation type="journal article" date="2010" name="Nat. Biotechnol.">
        <title>Draft genome sequence of the oilseed species Ricinus communis.</title>
        <authorList>
            <person name="Chan A.P."/>
            <person name="Crabtree J."/>
            <person name="Zhao Q."/>
            <person name="Lorenzi H."/>
            <person name="Orvis J."/>
            <person name="Puiu D."/>
            <person name="Melake-Berhan A."/>
            <person name="Jones K.M."/>
            <person name="Redman J."/>
            <person name="Chen G."/>
            <person name="Cahoon E.B."/>
            <person name="Gedil M."/>
            <person name="Stanke M."/>
            <person name="Haas B.J."/>
            <person name="Wortman J.R."/>
            <person name="Fraser-Liggett C.M."/>
            <person name="Ravel J."/>
            <person name="Rabinowicz P.D."/>
        </authorList>
    </citation>
    <scope>NUCLEOTIDE SEQUENCE [LARGE SCALE GENOMIC DNA]</scope>
    <source>
        <strain evidence="3">cv. Hale</strain>
    </source>
</reference>
<keyword evidence="3" id="KW-1185">Reference proteome</keyword>
<dbReference type="AlphaFoldDB" id="B9SH69"/>
<dbReference type="Proteomes" id="UP000008311">
    <property type="component" value="Unassembled WGS sequence"/>
</dbReference>
<proteinExistence type="predicted"/>
<accession>B9SH69</accession>
<evidence type="ECO:0000313" key="3">
    <source>
        <dbReference type="Proteomes" id="UP000008311"/>
    </source>
</evidence>
<evidence type="ECO:0000256" key="1">
    <source>
        <dbReference type="SAM" id="MobiDB-lite"/>
    </source>
</evidence>
<sequence>MSKAKVSTPARGICRKMTDHGRKASASANSICRPNAGGGFDGGNKDERESQNFKSLVCWFKTVSGETNGRIKLATSRSYQGRSFAANDRYIKVESV</sequence>
<name>B9SH69_RICCO</name>
<gene>
    <name evidence="2" type="ORF">RCOM_1119310</name>
</gene>
<evidence type="ECO:0000313" key="2">
    <source>
        <dbReference type="EMBL" id="EEF37071.1"/>
    </source>
</evidence>
<protein>
    <submittedName>
        <fullName evidence="2">Uncharacterized protein</fullName>
    </submittedName>
</protein>
<dbReference type="EMBL" id="EQ973960">
    <property type="protein sequence ID" value="EEF37071.1"/>
    <property type="molecule type" value="Genomic_DNA"/>
</dbReference>